<dbReference type="AlphaFoldDB" id="A0A0F8X8L4"/>
<proteinExistence type="predicted"/>
<organism evidence="1">
    <name type="scientific">marine sediment metagenome</name>
    <dbReference type="NCBI Taxonomy" id="412755"/>
    <lineage>
        <taxon>unclassified sequences</taxon>
        <taxon>metagenomes</taxon>
        <taxon>ecological metagenomes</taxon>
    </lineage>
</organism>
<name>A0A0F8X8L4_9ZZZZ</name>
<protein>
    <submittedName>
        <fullName evidence="1">Uncharacterized protein</fullName>
    </submittedName>
</protein>
<sequence>VDTSPSASDIDAAGRIIYKNGTEIKGSAFEGDIIKIQIETEISHSILARLLVGDEIIFQFIADNANVQVSTHGTFGDHPDSATIIIEKIANLP</sequence>
<gene>
    <name evidence="1" type="ORF">LCGC14_3055860</name>
</gene>
<feature type="non-terminal residue" evidence="1">
    <location>
        <position position="1"/>
    </location>
</feature>
<comment type="caution">
    <text evidence="1">The sequence shown here is derived from an EMBL/GenBank/DDBJ whole genome shotgun (WGS) entry which is preliminary data.</text>
</comment>
<evidence type="ECO:0000313" key="1">
    <source>
        <dbReference type="EMBL" id="KKK57300.1"/>
    </source>
</evidence>
<reference evidence="1" key="1">
    <citation type="journal article" date="2015" name="Nature">
        <title>Complex archaea that bridge the gap between prokaryotes and eukaryotes.</title>
        <authorList>
            <person name="Spang A."/>
            <person name="Saw J.H."/>
            <person name="Jorgensen S.L."/>
            <person name="Zaremba-Niedzwiedzka K."/>
            <person name="Martijn J."/>
            <person name="Lind A.E."/>
            <person name="van Eijk R."/>
            <person name="Schleper C."/>
            <person name="Guy L."/>
            <person name="Ettema T.J."/>
        </authorList>
    </citation>
    <scope>NUCLEOTIDE SEQUENCE</scope>
</reference>
<accession>A0A0F8X8L4</accession>
<dbReference type="EMBL" id="LAZR01064555">
    <property type="protein sequence ID" value="KKK57300.1"/>
    <property type="molecule type" value="Genomic_DNA"/>
</dbReference>